<dbReference type="InterPro" id="IPR053178">
    <property type="entry name" value="Osmoadaptation_assoc"/>
</dbReference>
<dbReference type="GO" id="GO:0009893">
    <property type="term" value="P:positive regulation of metabolic process"/>
    <property type="evidence" value="ECO:0007669"/>
    <property type="project" value="UniProtKB-ARBA"/>
</dbReference>
<dbReference type="GO" id="GO:0000981">
    <property type="term" value="F:DNA-binding transcription factor activity, RNA polymerase II-specific"/>
    <property type="evidence" value="ECO:0007669"/>
    <property type="project" value="InterPro"/>
</dbReference>
<dbReference type="GO" id="GO:0008270">
    <property type="term" value="F:zinc ion binding"/>
    <property type="evidence" value="ECO:0007669"/>
    <property type="project" value="InterPro"/>
</dbReference>
<protein>
    <recommendedName>
        <fullName evidence="6">Zn(2)-C6 fungal-type domain-containing protein</fullName>
    </recommendedName>
</protein>
<keyword evidence="2" id="KW-0238">DNA-binding</keyword>
<sequence length="570" mass="65432">MDDPQPVVVAQQAKRKQRPVYSCLPCHQRKVKCNRVLPCKSCCLRGLPDECTFPRSAEEQNYISQSEYITQLEERCRALERRLAHLEAVRQLVMHRANEPRREQSHDPHGPGLLRDDEKGEDSTAGHDDDDPDGKHDADDADGEDDDGVKVPLECSPGAAVLDIFIERLIEDCCPLSKRETGLKRFILSDASQMRGRSELLQVAFENTALMFIGRTWGDRDIEMAGHRHNMYAIRMMRRALRRCSGQPVPLDVFVAAFIFIIREVFTGDSSALMKHLLGAAQLLQSRKPEEHQTGIAHAIFLDHRIYWVGERITSLPSSKNSLCTHTQIAGSILLRRPLFLVHPDWMKVPWAHKPKDLLHQLLDIGAEVPCYLSQTEKYRAELASGRLSYEELLNGHGSPSDWAQTLDRRLEDWYHRHITRYPHGSIIESDHKLDASFPNFACRHPDNGHTFTPRLLTYPDLLLTTVMCYYWALRITIASTNPTPPPRHQRYQWACNICRSLEAYITKGPRCFIYRILYPIIVAYQTFERGSIERCFVDKLCRRLDELYQVNVFLNLMAQIGNTTDLPGI</sequence>
<dbReference type="Gene3D" id="4.10.240.10">
    <property type="entry name" value="Zn(2)-C6 fungal-type DNA-binding domain"/>
    <property type="match status" value="1"/>
</dbReference>
<gene>
    <name evidence="7" type="ORF">BP00DRAFT_371016</name>
</gene>
<dbReference type="PANTHER" id="PTHR38111">
    <property type="entry name" value="ZN(2)-C6 FUNGAL-TYPE DOMAIN-CONTAINING PROTEIN-RELATED"/>
    <property type="match status" value="1"/>
</dbReference>
<evidence type="ECO:0000259" key="6">
    <source>
        <dbReference type="PROSITE" id="PS50048"/>
    </source>
</evidence>
<keyword evidence="3" id="KW-0804">Transcription</keyword>
<name>A0A2V5IB66_9EURO</name>
<evidence type="ECO:0000256" key="5">
    <source>
        <dbReference type="SAM" id="MobiDB-lite"/>
    </source>
</evidence>
<proteinExistence type="predicted"/>
<organism evidence="7 8">
    <name type="scientific">Aspergillus indologenus CBS 114.80</name>
    <dbReference type="NCBI Taxonomy" id="1450541"/>
    <lineage>
        <taxon>Eukaryota</taxon>
        <taxon>Fungi</taxon>
        <taxon>Dikarya</taxon>
        <taxon>Ascomycota</taxon>
        <taxon>Pezizomycotina</taxon>
        <taxon>Eurotiomycetes</taxon>
        <taxon>Eurotiomycetidae</taxon>
        <taxon>Eurotiales</taxon>
        <taxon>Aspergillaceae</taxon>
        <taxon>Aspergillus</taxon>
        <taxon>Aspergillus subgen. Circumdati</taxon>
    </lineage>
</organism>
<evidence type="ECO:0000256" key="4">
    <source>
        <dbReference type="ARBA" id="ARBA00023242"/>
    </source>
</evidence>
<dbReference type="InterPro" id="IPR001138">
    <property type="entry name" value="Zn2Cys6_DnaBD"/>
</dbReference>
<evidence type="ECO:0000313" key="7">
    <source>
        <dbReference type="EMBL" id="PYI31303.1"/>
    </source>
</evidence>
<keyword evidence="4" id="KW-0539">Nucleus</keyword>
<feature type="region of interest" description="Disordered" evidence="5">
    <location>
        <begin position="95"/>
        <end position="152"/>
    </location>
</feature>
<dbReference type="SUPFAM" id="SSF57701">
    <property type="entry name" value="Zn2/Cys6 DNA-binding domain"/>
    <property type="match status" value="1"/>
</dbReference>
<evidence type="ECO:0000313" key="8">
    <source>
        <dbReference type="Proteomes" id="UP000248817"/>
    </source>
</evidence>
<keyword evidence="1" id="KW-0805">Transcription regulation</keyword>
<evidence type="ECO:0000256" key="3">
    <source>
        <dbReference type="ARBA" id="ARBA00023163"/>
    </source>
</evidence>
<dbReference type="Pfam" id="PF00172">
    <property type="entry name" value="Zn_clus"/>
    <property type="match status" value="1"/>
</dbReference>
<dbReference type="PROSITE" id="PS50048">
    <property type="entry name" value="ZN2_CY6_FUNGAL_2"/>
    <property type="match status" value="1"/>
</dbReference>
<evidence type="ECO:0000256" key="1">
    <source>
        <dbReference type="ARBA" id="ARBA00023015"/>
    </source>
</evidence>
<dbReference type="PROSITE" id="PS00463">
    <property type="entry name" value="ZN2_CY6_FUNGAL_1"/>
    <property type="match status" value="1"/>
</dbReference>
<dbReference type="GO" id="GO:0003677">
    <property type="term" value="F:DNA binding"/>
    <property type="evidence" value="ECO:0007669"/>
    <property type="project" value="UniProtKB-KW"/>
</dbReference>
<dbReference type="InterPro" id="IPR036864">
    <property type="entry name" value="Zn2-C6_fun-type_DNA-bd_sf"/>
</dbReference>
<reference evidence="7 8" key="1">
    <citation type="submission" date="2018-02" db="EMBL/GenBank/DDBJ databases">
        <title>The genomes of Aspergillus section Nigri reveals drivers in fungal speciation.</title>
        <authorList>
            <consortium name="DOE Joint Genome Institute"/>
            <person name="Vesth T.C."/>
            <person name="Nybo J."/>
            <person name="Theobald S."/>
            <person name="Brandl J."/>
            <person name="Frisvad J.C."/>
            <person name="Nielsen K.F."/>
            <person name="Lyhne E.K."/>
            <person name="Kogle M.E."/>
            <person name="Kuo A."/>
            <person name="Riley R."/>
            <person name="Clum A."/>
            <person name="Nolan M."/>
            <person name="Lipzen A."/>
            <person name="Salamov A."/>
            <person name="Henrissat B."/>
            <person name="Wiebenga A."/>
            <person name="De vries R.P."/>
            <person name="Grigoriev I.V."/>
            <person name="Mortensen U.H."/>
            <person name="Andersen M.R."/>
            <person name="Baker S.E."/>
        </authorList>
    </citation>
    <scope>NUCLEOTIDE SEQUENCE [LARGE SCALE GENOMIC DNA]</scope>
    <source>
        <strain evidence="7 8">CBS 114.80</strain>
    </source>
</reference>
<dbReference type="CDD" id="cd00067">
    <property type="entry name" value="GAL4"/>
    <property type="match status" value="1"/>
</dbReference>
<dbReference type="PANTHER" id="PTHR38111:SF2">
    <property type="entry name" value="FINGER DOMAIN PROTEIN, PUTATIVE (AFU_ORTHOLOGUE AFUA_1G01560)-RELATED"/>
    <property type="match status" value="1"/>
</dbReference>
<dbReference type="AlphaFoldDB" id="A0A2V5IB66"/>
<keyword evidence="8" id="KW-1185">Reference proteome</keyword>
<dbReference type="EMBL" id="KZ825504">
    <property type="protein sequence ID" value="PYI31303.1"/>
    <property type="molecule type" value="Genomic_DNA"/>
</dbReference>
<dbReference type="SMART" id="SM00066">
    <property type="entry name" value="GAL4"/>
    <property type="match status" value="1"/>
</dbReference>
<feature type="compositionally biased region" description="Basic and acidic residues" evidence="5">
    <location>
        <begin position="96"/>
        <end position="138"/>
    </location>
</feature>
<dbReference type="Proteomes" id="UP000248817">
    <property type="component" value="Unassembled WGS sequence"/>
</dbReference>
<evidence type="ECO:0000256" key="2">
    <source>
        <dbReference type="ARBA" id="ARBA00023125"/>
    </source>
</evidence>
<feature type="domain" description="Zn(2)-C6 fungal-type" evidence="6">
    <location>
        <begin position="22"/>
        <end position="53"/>
    </location>
</feature>
<accession>A0A2V5IB66</accession>